<dbReference type="SUPFAM" id="SSF55205">
    <property type="entry name" value="EPT/RTPC-like"/>
    <property type="match status" value="1"/>
</dbReference>
<evidence type="ECO:0000256" key="9">
    <source>
        <dbReference type="ARBA" id="ARBA00023316"/>
    </source>
</evidence>
<dbReference type="GO" id="GO:0019277">
    <property type="term" value="P:UDP-N-acetylgalactosamine biosynthetic process"/>
    <property type="evidence" value="ECO:0007669"/>
    <property type="project" value="InterPro"/>
</dbReference>
<evidence type="ECO:0000256" key="7">
    <source>
        <dbReference type="ARBA" id="ARBA00022984"/>
    </source>
</evidence>
<dbReference type="GO" id="GO:0071555">
    <property type="term" value="P:cell wall organization"/>
    <property type="evidence" value="ECO:0007669"/>
    <property type="project" value="UniProtKB-KW"/>
</dbReference>
<dbReference type="EC" id="2.5.1.7" evidence="11"/>
<organism evidence="18">
    <name type="scientific">Ananas comosus var. bracteatus</name>
    <name type="common">red pineapple</name>
    <dbReference type="NCBI Taxonomy" id="296719"/>
    <lineage>
        <taxon>Eukaryota</taxon>
        <taxon>Viridiplantae</taxon>
        <taxon>Streptophyta</taxon>
        <taxon>Embryophyta</taxon>
        <taxon>Tracheophyta</taxon>
        <taxon>Spermatophyta</taxon>
        <taxon>Magnoliopsida</taxon>
        <taxon>Liliopsida</taxon>
        <taxon>Poales</taxon>
        <taxon>Bromeliaceae</taxon>
        <taxon>Bromelioideae</taxon>
        <taxon>Ananas</taxon>
    </lineage>
</organism>
<keyword evidence="7" id="KW-0573">Peptidoglycan synthesis</keyword>
<evidence type="ECO:0000256" key="8">
    <source>
        <dbReference type="ARBA" id="ARBA00023306"/>
    </source>
</evidence>
<dbReference type="InterPro" id="IPR001986">
    <property type="entry name" value="Enolpyruvate_Tfrase_dom"/>
</dbReference>
<dbReference type="HAMAP" id="MF_00111">
    <property type="entry name" value="MurA"/>
    <property type="match status" value="1"/>
</dbReference>
<dbReference type="GO" id="GO:0008760">
    <property type="term" value="F:UDP-N-acetylglucosamine 1-carboxyvinyltransferase activity"/>
    <property type="evidence" value="ECO:0007669"/>
    <property type="project" value="UniProtKB-EC"/>
</dbReference>
<dbReference type="PANTHER" id="PTHR43783">
    <property type="entry name" value="UDP-N-ACETYLGLUCOSAMINE 1-CARBOXYVINYLTRANSFERASE"/>
    <property type="match status" value="1"/>
</dbReference>
<dbReference type="AlphaFoldDB" id="A0A6V7NZH9"/>
<evidence type="ECO:0000256" key="1">
    <source>
        <dbReference type="ARBA" id="ARBA00004496"/>
    </source>
</evidence>
<evidence type="ECO:0000256" key="14">
    <source>
        <dbReference type="ARBA" id="ARBA00042842"/>
    </source>
</evidence>
<dbReference type="InterPro" id="IPR050068">
    <property type="entry name" value="MurA_subfamily"/>
</dbReference>
<evidence type="ECO:0000256" key="15">
    <source>
        <dbReference type="ARBA" id="ARBA00047527"/>
    </source>
</evidence>
<feature type="compositionally biased region" description="Low complexity" evidence="16">
    <location>
        <begin position="1"/>
        <end position="10"/>
    </location>
</feature>
<dbReference type="Pfam" id="PF00275">
    <property type="entry name" value="EPSP_synthase"/>
    <property type="match status" value="1"/>
</dbReference>
<name>A0A6V7NZH9_ANACO</name>
<reference evidence="18" key="1">
    <citation type="submission" date="2020-07" db="EMBL/GenBank/DDBJ databases">
        <authorList>
            <person name="Lin J."/>
        </authorList>
    </citation>
    <scope>NUCLEOTIDE SEQUENCE</scope>
</reference>
<evidence type="ECO:0000256" key="11">
    <source>
        <dbReference type="ARBA" id="ARBA00039108"/>
    </source>
</evidence>
<dbReference type="GO" id="GO:0008360">
    <property type="term" value="P:regulation of cell shape"/>
    <property type="evidence" value="ECO:0007669"/>
    <property type="project" value="UniProtKB-KW"/>
</dbReference>
<dbReference type="InterPro" id="IPR005750">
    <property type="entry name" value="UDP_GlcNAc_COvinyl_MurA"/>
</dbReference>
<evidence type="ECO:0000256" key="4">
    <source>
        <dbReference type="ARBA" id="ARBA00022618"/>
    </source>
</evidence>
<keyword evidence="6" id="KW-0133">Cell shape</keyword>
<feature type="compositionally biased region" description="Basic and acidic residues" evidence="16">
    <location>
        <begin position="404"/>
        <end position="424"/>
    </location>
</feature>
<comment type="subcellular location">
    <subcellularLocation>
        <location evidence="1">Cytoplasm</location>
    </subcellularLocation>
</comment>
<dbReference type="Gene3D" id="3.65.10.10">
    <property type="entry name" value="Enolpyruvate transferase domain"/>
    <property type="match status" value="3"/>
</dbReference>
<proteinExistence type="inferred from homology"/>
<evidence type="ECO:0000256" key="12">
    <source>
        <dbReference type="ARBA" id="ARBA00039754"/>
    </source>
</evidence>
<dbReference type="InterPro" id="IPR013792">
    <property type="entry name" value="RNA3'P_cycl/enolpyr_Trfase_a/b"/>
</dbReference>
<feature type="region of interest" description="Disordered" evidence="16">
    <location>
        <begin position="393"/>
        <end position="439"/>
    </location>
</feature>
<keyword evidence="5" id="KW-0808">Transferase</keyword>
<dbReference type="PANTHER" id="PTHR43783:SF1">
    <property type="entry name" value="UDP-N-ACETYLGLUCOSAMINE 1-CARBOXYVINYLTRANSFERASE"/>
    <property type="match status" value="1"/>
</dbReference>
<feature type="region of interest" description="Disordered" evidence="16">
    <location>
        <begin position="1"/>
        <end position="29"/>
    </location>
</feature>
<evidence type="ECO:0000256" key="13">
    <source>
        <dbReference type="ARBA" id="ARBA00042443"/>
    </source>
</evidence>
<evidence type="ECO:0000256" key="3">
    <source>
        <dbReference type="ARBA" id="ARBA00022490"/>
    </source>
</evidence>
<protein>
    <recommendedName>
        <fullName evidence="12">UDP-N-acetylglucosamine 1-carboxyvinyltransferase</fullName>
        <ecNumber evidence="11">2.5.1.7</ecNumber>
    </recommendedName>
    <alternativeName>
        <fullName evidence="13">Enoylpyruvate transferase</fullName>
    </alternativeName>
    <alternativeName>
        <fullName evidence="14">UDP-N-acetylglucosamine enolpyruvyl transferase</fullName>
    </alternativeName>
</protein>
<evidence type="ECO:0000313" key="18">
    <source>
        <dbReference type="EMBL" id="CAD1823754.1"/>
    </source>
</evidence>
<keyword evidence="4" id="KW-0132">Cell division</keyword>
<dbReference type="GO" id="GO:0051301">
    <property type="term" value="P:cell division"/>
    <property type="evidence" value="ECO:0007669"/>
    <property type="project" value="UniProtKB-KW"/>
</dbReference>
<evidence type="ECO:0000256" key="6">
    <source>
        <dbReference type="ARBA" id="ARBA00022960"/>
    </source>
</evidence>
<dbReference type="NCBIfam" id="NF006873">
    <property type="entry name" value="PRK09369.1"/>
    <property type="match status" value="1"/>
</dbReference>
<gene>
    <name evidence="18" type="ORF">CB5_LOCUS6965</name>
</gene>
<comment type="catalytic activity">
    <reaction evidence="15">
        <text>phosphoenolpyruvate + UDP-N-acetyl-alpha-D-glucosamine = UDP-N-acetyl-3-O-(1-carboxyvinyl)-alpha-D-glucosamine + phosphate</text>
        <dbReference type="Rhea" id="RHEA:18681"/>
        <dbReference type="ChEBI" id="CHEBI:43474"/>
        <dbReference type="ChEBI" id="CHEBI:57705"/>
        <dbReference type="ChEBI" id="CHEBI:58702"/>
        <dbReference type="ChEBI" id="CHEBI:68483"/>
        <dbReference type="EC" id="2.5.1.7"/>
    </reaction>
</comment>
<dbReference type="EMBL" id="LR862143">
    <property type="protein sequence ID" value="CAD1823754.1"/>
    <property type="molecule type" value="Genomic_DNA"/>
</dbReference>
<feature type="compositionally biased region" description="Pro residues" evidence="16">
    <location>
        <begin position="11"/>
        <end position="21"/>
    </location>
</feature>
<evidence type="ECO:0000256" key="16">
    <source>
        <dbReference type="SAM" id="MobiDB-lite"/>
    </source>
</evidence>
<feature type="domain" description="Enolpyruvate transferase" evidence="17">
    <location>
        <begin position="53"/>
        <end position="395"/>
    </location>
</feature>
<keyword evidence="3" id="KW-0963">Cytoplasm</keyword>
<keyword evidence="8" id="KW-0131">Cell cycle</keyword>
<dbReference type="CDD" id="cd01555">
    <property type="entry name" value="UdpNAET"/>
    <property type="match status" value="1"/>
</dbReference>
<evidence type="ECO:0000256" key="2">
    <source>
        <dbReference type="ARBA" id="ARBA00004752"/>
    </source>
</evidence>
<evidence type="ECO:0000256" key="10">
    <source>
        <dbReference type="ARBA" id="ARBA00038367"/>
    </source>
</evidence>
<evidence type="ECO:0000259" key="17">
    <source>
        <dbReference type="Pfam" id="PF00275"/>
    </source>
</evidence>
<comment type="pathway">
    <text evidence="2">Cell wall biogenesis; peptidoglycan biosynthesis.</text>
</comment>
<evidence type="ECO:0000256" key="5">
    <source>
        <dbReference type="ARBA" id="ARBA00022679"/>
    </source>
</evidence>
<dbReference type="GO" id="GO:0005737">
    <property type="term" value="C:cytoplasm"/>
    <property type="evidence" value="ECO:0007669"/>
    <property type="project" value="UniProtKB-SubCell"/>
</dbReference>
<accession>A0A6V7NZH9</accession>
<sequence length="478" mass="49712">MALLSSSSLPFPSPSASPSPSPLRLRRLPPRPISAASADAAANADADHRLVVSGGGRLAGHVGVSGSKNAALAVLAGALCCSSGAAALRGVPDLSDTRTMAAVLRSLGARVEERGGGEVVVDAGAVTSVEPDSEAIGRIRAGFFVLGPLVARFGEAEVALPGGCRIGARPIDLYLRGLAALGAVVQLRHGKVRVEAANGKGLVGGQFHLDYPSVGATETLMTAASLADGVTILSNVAREPEVADLAKFLVTCGAQIEGAGTSTLVINGKKRLHGAEFTIIPDRIEAGTLMVAAAITRSCISLSPVIPGHLTSIMDKLSAAGCKIIQKGRHILEVSALSSPNNGDLQGFYLKTLPYPGFPTDLQPQFMALLTTCNGLSVVEESVFENRMHHVKELQNSAPESDSPEVRHLSKEKGTEGGRFERRGGPRSSRNGGGRVTEISGVSHIDRGYEKFEAKLLSLGANIERKVEHQQQLMTGIA</sequence>
<dbReference type="InterPro" id="IPR036968">
    <property type="entry name" value="Enolpyruvate_Tfrase_sf"/>
</dbReference>
<comment type="similarity">
    <text evidence="10">Belongs to the EPSP synthase family. MurA subfamily.</text>
</comment>
<keyword evidence="9" id="KW-0961">Cell wall biogenesis/degradation</keyword>